<gene>
    <name evidence="2" type="ORF">NRB56_31680</name>
</gene>
<evidence type="ECO:0000256" key="1">
    <source>
        <dbReference type="SAM" id="MobiDB-lite"/>
    </source>
</evidence>
<accession>A0A7K0DPA7</accession>
<dbReference type="Proteomes" id="UP000431401">
    <property type="component" value="Unassembled WGS sequence"/>
</dbReference>
<dbReference type="OrthoDB" id="9878073at2"/>
<keyword evidence="3" id="KW-1185">Reference proteome</keyword>
<dbReference type="EMBL" id="WEGI01000006">
    <property type="protein sequence ID" value="MQY27585.1"/>
    <property type="molecule type" value="Genomic_DNA"/>
</dbReference>
<organism evidence="2 3">
    <name type="scientific">Nocardia aurantia</name>
    <dbReference type="NCBI Taxonomy" id="2585199"/>
    <lineage>
        <taxon>Bacteria</taxon>
        <taxon>Bacillati</taxon>
        <taxon>Actinomycetota</taxon>
        <taxon>Actinomycetes</taxon>
        <taxon>Mycobacteriales</taxon>
        <taxon>Nocardiaceae</taxon>
        <taxon>Nocardia</taxon>
    </lineage>
</organism>
<feature type="compositionally biased region" description="Basic and acidic residues" evidence="1">
    <location>
        <begin position="40"/>
        <end position="56"/>
    </location>
</feature>
<reference evidence="2 3" key="1">
    <citation type="submission" date="2019-10" db="EMBL/GenBank/DDBJ databases">
        <title>Nocardia macrotermitis sp. nov. and Nocardia aurantia sp. nov., isolated from the gut of fungus growing-termite Macrotermes natalensis.</title>
        <authorList>
            <person name="Benndorf R."/>
            <person name="Schwitalla J."/>
            <person name="Martin K."/>
            <person name="De Beer W."/>
            <person name="Kaster A.-K."/>
            <person name="Vollmers J."/>
            <person name="Poulsen M."/>
            <person name="Beemelmanns C."/>
        </authorList>
    </citation>
    <scope>NUCLEOTIDE SEQUENCE [LARGE SCALE GENOMIC DNA]</scope>
    <source>
        <strain evidence="2 3">RB56</strain>
    </source>
</reference>
<feature type="region of interest" description="Disordered" evidence="1">
    <location>
        <begin position="1"/>
        <end position="56"/>
    </location>
</feature>
<comment type="caution">
    <text evidence="2">The sequence shown here is derived from an EMBL/GenBank/DDBJ whole genome shotgun (WGS) entry which is preliminary data.</text>
</comment>
<dbReference type="RefSeq" id="WP_153342763.1">
    <property type="nucleotide sequence ID" value="NZ_WEGI01000006.1"/>
</dbReference>
<evidence type="ECO:0000313" key="2">
    <source>
        <dbReference type="EMBL" id="MQY27585.1"/>
    </source>
</evidence>
<proteinExistence type="predicted"/>
<protein>
    <submittedName>
        <fullName evidence="2">Uncharacterized protein</fullName>
    </submittedName>
</protein>
<dbReference type="AlphaFoldDB" id="A0A7K0DPA7"/>
<sequence length="56" mass="6253">MSDEQPLRAQLFSHEDANIDSAPATVPIDMRPTFLSVPESTRDQDSRRGERGRPNG</sequence>
<name>A0A7K0DPA7_9NOCA</name>
<evidence type="ECO:0000313" key="3">
    <source>
        <dbReference type="Proteomes" id="UP000431401"/>
    </source>
</evidence>